<evidence type="ECO:0000313" key="2">
    <source>
        <dbReference type="EMBL" id="SDC38636.1"/>
    </source>
</evidence>
<name>A0A1G6L7R3_9BURK</name>
<keyword evidence="3" id="KW-1185">Reference proteome</keyword>
<evidence type="ECO:0000313" key="3">
    <source>
        <dbReference type="Proteomes" id="UP000198781"/>
    </source>
</evidence>
<protein>
    <submittedName>
        <fullName evidence="2">Uncharacterized protein</fullName>
    </submittedName>
</protein>
<feature type="region of interest" description="Disordered" evidence="1">
    <location>
        <begin position="304"/>
        <end position="328"/>
    </location>
</feature>
<dbReference type="OrthoDB" id="6873862at2"/>
<reference evidence="2 3" key="1">
    <citation type="submission" date="2016-10" db="EMBL/GenBank/DDBJ databases">
        <authorList>
            <person name="de Groot N.N."/>
        </authorList>
    </citation>
    <scope>NUCLEOTIDE SEQUENCE [LARGE SCALE GENOMIC DNA]</scope>
    <source>
        <strain evidence="2 3">DSM 16619</strain>
    </source>
</reference>
<dbReference type="Proteomes" id="UP000198781">
    <property type="component" value="Unassembled WGS sequence"/>
</dbReference>
<sequence length="328" mass="35000">MMMGVLPVVEMLGSVDACAPDDPSRQVLESLPADIGADGGRRSTYELALVPCDDAACPFEVRLVARTSQAESAEGHAKKGVDTHGSVRLTCYASGAPAWGADAQTHTAEPIAFFGAALPRVWTTGLEEDQVTVSAGAVPLEPGKQTGAYALLVTQTAGFEHPKRQHALLTAVSGDLKVAWSKVEPQGPHVSWVAIPKRHAPVYLSLFFSPDDDAADDVLARQLKWDTEQQVFSEEPPPPQVQAVVAGSYRTLSAARVARSASDCLTGYSAIDTGPNQWAVPHRYALIRVTWEPAQVTTETERLRQCRPGGPAHSLPLTHLLSSSPSNP</sequence>
<dbReference type="STRING" id="187868.SAMN05192589_10276"/>
<evidence type="ECO:0000256" key="1">
    <source>
        <dbReference type="SAM" id="MobiDB-lite"/>
    </source>
</evidence>
<gene>
    <name evidence="2" type="ORF">SAMN05192589_10276</name>
</gene>
<feature type="compositionally biased region" description="Low complexity" evidence="1">
    <location>
        <begin position="313"/>
        <end position="328"/>
    </location>
</feature>
<dbReference type="AlphaFoldDB" id="A0A1G6L7R3"/>
<dbReference type="EMBL" id="FMZC01000002">
    <property type="protein sequence ID" value="SDC38636.1"/>
    <property type="molecule type" value="Genomic_DNA"/>
</dbReference>
<organism evidence="2 3">
    <name type="scientific">Paracidovorax valerianellae</name>
    <dbReference type="NCBI Taxonomy" id="187868"/>
    <lineage>
        <taxon>Bacteria</taxon>
        <taxon>Pseudomonadati</taxon>
        <taxon>Pseudomonadota</taxon>
        <taxon>Betaproteobacteria</taxon>
        <taxon>Burkholderiales</taxon>
        <taxon>Comamonadaceae</taxon>
        <taxon>Paracidovorax</taxon>
    </lineage>
</organism>
<proteinExistence type="predicted"/>
<accession>A0A1G6L7R3</accession>